<name>A0A381E972_9GAMM</name>
<keyword evidence="3" id="KW-1185">Reference proteome</keyword>
<dbReference type="AlphaFoldDB" id="A0A381E972"/>
<organism evidence="2 3">
    <name type="scientific">Cardiobacterium valvarum</name>
    <dbReference type="NCBI Taxonomy" id="194702"/>
    <lineage>
        <taxon>Bacteria</taxon>
        <taxon>Pseudomonadati</taxon>
        <taxon>Pseudomonadota</taxon>
        <taxon>Gammaproteobacteria</taxon>
        <taxon>Cardiobacteriales</taxon>
        <taxon>Cardiobacteriaceae</taxon>
        <taxon>Cardiobacterium</taxon>
    </lineage>
</organism>
<proteinExistence type="predicted"/>
<dbReference type="PANTHER" id="PTHR30007">
    <property type="entry name" value="PHP DOMAIN PROTEIN"/>
    <property type="match status" value="1"/>
</dbReference>
<gene>
    <name evidence="2" type="ORF">NCTC13294_01479</name>
</gene>
<dbReference type="Pfam" id="PF13340">
    <property type="entry name" value="DUF4096"/>
    <property type="match status" value="1"/>
</dbReference>
<dbReference type="PANTHER" id="PTHR30007:SF0">
    <property type="entry name" value="TRANSPOSASE"/>
    <property type="match status" value="1"/>
</dbReference>
<evidence type="ECO:0000259" key="1">
    <source>
        <dbReference type="Pfam" id="PF13340"/>
    </source>
</evidence>
<evidence type="ECO:0000313" key="2">
    <source>
        <dbReference type="EMBL" id="SUX23305.1"/>
    </source>
</evidence>
<dbReference type="EMBL" id="UFUW01000001">
    <property type="protein sequence ID" value="SUX23305.1"/>
    <property type="molecule type" value="Genomic_DNA"/>
</dbReference>
<feature type="domain" description="Insertion element IS402-like" evidence="1">
    <location>
        <begin position="13"/>
        <end position="75"/>
    </location>
</feature>
<sequence length="101" mass="11575">MNRKAYPSDISRTQFAPLLPLLESARKRTAPRKADLYDVFFAILYLLRNGCAWRALPGDFPKWRTVHSYFRRWSEPRESGISILEEALKKSGGRSTSKAGT</sequence>
<evidence type="ECO:0000313" key="3">
    <source>
        <dbReference type="Proteomes" id="UP000254572"/>
    </source>
</evidence>
<accession>A0A381E972</accession>
<dbReference type="Proteomes" id="UP000254572">
    <property type="component" value="Unassembled WGS sequence"/>
</dbReference>
<reference evidence="2 3" key="1">
    <citation type="submission" date="2018-06" db="EMBL/GenBank/DDBJ databases">
        <authorList>
            <consortium name="Pathogen Informatics"/>
            <person name="Doyle S."/>
        </authorList>
    </citation>
    <scope>NUCLEOTIDE SEQUENCE [LARGE SCALE GENOMIC DNA]</scope>
    <source>
        <strain evidence="2 3">NCTC13294</strain>
    </source>
</reference>
<protein>
    <recommendedName>
        <fullName evidence="1">Insertion element IS402-like domain-containing protein</fullName>
    </recommendedName>
</protein>
<dbReference type="InterPro" id="IPR025161">
    <property type="entry name" value="IS402-like_dom"/>
</dbReference>